<comment type="caution">
    <text evidence="1">The sequence shown here is derived from an EMBL/GenBank/DDBJ whole genome shotgun (WGS) entry which is preliminary data.</text>
</comment>
<accession>A0AAD9U1R4</accession>
<keyword evidence="2" id="KW-1185">Reference proteome</keyword>
<gene>
    <name evidence="1" type="ORF">Ddye_020949</name>
</gene>
<evidence type="ECO:0000313" key="1">
    <source>
        <dbReference type="EMBL" id="KAK2645754.1"/>
    </source>
</evidence>
<dbReference type="EMBL" id="JANJYI010000006">
    <property type="protein sequence ID" value="KAK2645754.1"/>
    <property type="molecule type" value="Genomic_DNA"/>
</dbReference>
<dbReference type="AlphaFoldDB" id="A0AAD9U1R4"/>
<name>A0AAD9U1R4_9ROSI</name>
<dbReference type="Proteomes" id="UP001280121">
    <property type="component" value="Unassembled WGS sequence"/>
</dbReference>
<sequence length="125" mass="13733">MAAPPGRKKGNLLSSIEGSFPVNRFTFRSSVLTITAKEFLRTLNKSLARLTDRIPALLPMPDRLKVMMLLLILNLFTTIALRDGTVENITNSASSLKRVTFLQAVVIQSGMPVSSLNLDFSVILT</sequence>
<reference evidence="1" key="1">
    <citation type="journal article" date="2023" name="Plant J.">
        <title>Genome sequences and population genomics provide insights into the demographic history, inbreeding, and mutation load of two 'living fossil' tree species of Dipteronia.</title>
        <authorList>
            <person name="Feng Y."/>
            <person name="Comes H.P."/>
            <person name="Chen J."/>
            <person name="Zhu S."/>
            <person name="Lu R."/>
            <person name="Zhang X."/>
            <person name="Li P."/>
            <person name="Qiu J."/>
            <person name="Olsen K.M."/>
            <person name="Qiu Y."/>
        </authorList>
    </citation>
    <scope>NUCLEOTIDE SEQUENCE</scope>
    <source>
        <strain evidence="1">KIB01</strain>
    </source>
</reference>
<proteinExistence type="predicted"/>
<protein>
    <submittedName>
        <fullName evidence="1">Uncharacterized protein</fullName>
    </submittedName>
</protein>
<organism evidence="1 2">
    <name type="scientific">Dipteronia dyeriana</name>
    <dbReference type="NCBI Taxonomy" id="168575"/>
    <lineage>
        <taxon>Eukaryota</taxon>
        <taxon>Viridiplantae</taxon>
        <taxon>Streptophyta</taxon>
        <taxon>Embryophyta</taxon>
        <taxon>Tracheophyta</taxon>
        <taxon>Spermatophyta</taxon>
        <taxon>Magnoliopsida</taxon>
        <taxon>eudicotyledons</taxon>
        <taxon>Gunneridae</taxon>
        <taxon>Pentapetalae</taxon>
        <taxon>rosids</taxon>
        <taxon>malvids</taxon>
        <taxon>Sapindales</taxon>
        <taxon>Sapindaceae</taxon>
        <taxon>Hippocastanoideae</taxon>
        <taxon>Acereae</taxon>
        <taxon>Dipteronia</taxon>
    </lineage>
</organism>
<evidence type="ECO:0000313" key="2">
    <source>
        <dbReference type="Proteomes" id="UP001280121"/>
    </source>
</evidence>